<reference evidence="5" key="1">
    <citation type="submission" date="2018-12" db="EMBL/GenBank/DDBJ databases">
        <title>Maribacter lutimaris sp. nov., isolated from marine sediment.</title>
        <authorList>
            <person name="Kim K.K."/>
        </authorList>
    </citation>
    <scope>NUCLEOTIDE SEQUENCE [LARGE SCALE GENOMIC DNA]</scope>
    <source>
        <strain evidence="5">PoM-212</strain>
    </source>
</reference>
<evidence type="ECO:0000313" key="5">
    <source>
        <dbReference type="Proteomes" id="UP000286990"/>
    </source>
</evidence>
<sequence length="370" mass="41513">MEEENWFRLKDITSVISPSLLVYRERVVHNIEEMIRMVGDTKKLCPHIKTHKCAEIVQMQMKRGINKFKCANIAEAELLGNCGAPQVLLAMQPVGANIARFITLMKTFPNTEFSALTDTLAIADKLATSGKENDLKISLYIDLNVGMNRTGIAPDEKAFHLYKHISENPHLNILGLHVYDGHLRNPDFDSRKQDCDKAFDSVLELKERILEAKLPNPIIIAGGSPTFPIHSKRENVIASPGTTLLWDAGYGGLFPEMKFLPAAVLFTRIISKPKPGILCFDLGHKSIAPEMPFPRVEFLSLKHDKQISQSEEHLVVEYDDLNVMEVGTEHYAIPKHICPTVAKYDELLVVDSGKITDAWKVAARNHKISI</sequence>
<keyword evidence="5" id="KW-1185">Reference proteome</keyword>
<dbReference type="PANTHER" id="PTHR28004">
    <property type="entry name" value="ZGC:162816-RELATED"/>
    <property type="match status" value="1"/>
</dbReference>
<proteinExistence type="inferred from homology"/>
<dbReference type="Pfam" id="PF14031">
    <property type="entry name" value="D-ser_dehydrat"/>
    <property type="match status" value="1"/>
</dbReference>
<dbReference type="SMART" id="SM01119">
    <property type="entry name" value="D-ser_dehydrat"/>
    <property type="match status" value="1"/>
</dbReference>
<dbReference type="CDD" id="cd06821">
    <property type="entry name" value="PLPDE_III_D-TA"/>
    <property type="match status" value="1"/>
</dbReference>
<dbReference type="InterPro" id="IPR001608">
    <property type="entry name" value="Ala_racemase_N"/>
</dbReference>
<dbReference type="SUPFAM" id="SSF51419">
    <property type="entry name" value="PLP-binding barrel"/>
    <property type="match status" value="1"/>
</dbReference>
<dbReference type="Gene3D" id="3.20.20.10">
    <property type="entry name" value="Alanine racemase"/>
    <property type="match status" value="1"/>
</dbReference>
<dbReference type="PANTHER" id="PTHR28004:SF2">
    <property type="entry name" value="D-SERINE DEHYDRATASE"/>
    <property type="match status" value="1"/>
</dbReference>
<keyword evidence="2" id="KW-0456">Lyase</keyword>
<evidence type="ECO:0000256" key="1">
    <source>
        <dbReference type="ARBA" id="ARBA00005323"/>
    </source>
</evidence>
<accession>A0A3R8Q0C2</accession>
<evidence type="ECO:0000256" key="2">
    <source>
        <dbReference type="ARBA" id="ARBA00023239"/>
    </source>
</evidence>
<dbReference type="InterPro" id="IPR042208">
    <property type="entry name" value="D-ser_dehydrat-like_sf"/>
</dbReference>
<dbReference type="InterPro" id="IPR029066">
    <property type="entry name" value="PLP-binding_barrel"/>
</dbReference>
<feature type="domain" description="D-serine dehydratase-like" evidence="3">
    <location>
        <begin position="262"/>
        <end position="351"/>
    </location>
</feature>
<comment type="similarity">
    <text evidence="1">Belongs to the DSD1 family.</text>
</comment>
<dbReference type="InterPro" id="IPR051466">
    <property type="entry name" value="D-amino_acid_metab_enzyme"/>
</dbReference>
<name>A0A3R8Q0C2_9FLAO</name>
<dbReference type="EMBL" id="QUSX01000001">
    <property type="protein sequence ID" value="RRQ50412.1"/>
    <property type="molecule type" value="Genomic_DNA"/>
</dbReference>
<evidence type="ECO:0000259" key="3">
    <source>
        <dbReference type="SMART" id="SM01119"/>
    </source>
</evidence>
<dbReference type="Pfam" id="PF01168">
    <property type="entry name" value="Ala_racemase_N"/>
    <property type="match status" value="1"/>
</dbReference>
<dbReference type="OrthoDB" id="9788869at2"/>
<dbReference type="Gene3D" id="2.40.37.20">
    <property type="entry name" value="D-serine dehydratase-like domain"/>
    <property type="match status" value="1"/>
</dbReference>
<evidence type="ECO:0000313" key="4">
    <source>
        <dbReference type="EMBL" id="RRQ50412.1"/>
    </source>
</evidence>
<comment type="caution">
    <text evidence="4">The sequence shown here is derived from an EMBL/GenBank/DDBJ whole genome shotgun (WGS) entry which is preliminary data.</text>
</comment>
<dbReference type="AlphaFoldDB" id="A0A3R8Q0C2"/>
<gene>
    <name evidence="4" type="ORF">DZC72_07635</name>
</gene>
<protein>
    <submittedName>
        <fullName evidence="4">D-TA family PLP-dependent enzyme</fullName>
    </submittedName>
</protein>
<dbReference type="GO" id="GO:0036088">
    <property type="term" value="P:D-serine catabolic process"/>
    <property type="evidence" value="ECO:0007669"/>
    <property type="project" value="TreeGrafter"/>
</dbReference>
<dbReference type="InterPro" id="IPR026956">
    <property type="entry name" value="D-ser_dehydrat-like_dom"/>
</dbReference>
<dbReference type="RefSeq" id="WP_125222229.1">
    <property type="nucleotide sequence ID" value="NZ_QUSX01000001.1"/>
</dbReference>
<dbReference type="GO" id="GO:0008721">
    <property type="term" value="F:D-serine ammonia-lyase activity"/>
    <property type="evidence" value="ECO:0007669"/>
    <property type="project" value="TreeGrafter"/>
</dbReference>
<dbReference type="Proteomes" id="UP000286990">
    <property type="component" value="Unassembled WGS sequence"/>
</dbReference>
<organism evidence="4 5">
    <name type="scientific">Maribacter algicola</name>
    <dbReference type="NCBI Taxonomy" id="2498892"/>
    <lineage>
        <taxon>Bacteria</taxon>
        <taxon>Pseudomonadati</taxon>
        <taxon>Bacteroidota</taxon>
        <taxon>Flavobacteriia</taxon>
        <taxon>Flavobacteriales</taxon>
        <taxon>Flavobacteriaceae</taxon>
        <taxon>Maribacter</taxon>
    </lineage>
</organism>